<dbReference type="PANTHER" id="PTHR36928">
    <property type="entry name" value="PHOSPHATASE YCDX-RELATED"/>
    <property type="match status" value="1"/>
</dbReference>
<feature type="domain" description="Polymerase/histidinol phosphatase N-terminal" evidence="1">
    <location>
        <begin position="5"/>
        <end position="79"/>
    </location>
</feature>
<dbReference type="GO" id="GO:0005829">
    <property type="term" value="C:cytosol"/>
    <property type="evidence" value="ECO:0007669"/>
    <property type="project" value="TreeGrafter"/>
</dbReference>
<sequence length="246" mass="27878">MKFIADLHMHTTASTHAYSSLQEMVDAAAQRGLSAVAITDHGITMPGAPGKWYFHNLRVVPHRFHGVLVLRGQETNIIDYEGHIDVEQECEEDLDWVVASIHSVCMPQGEQPSPEKVTHLWEQICRNPRVNVIGHCGSPEYAFDYERVLPQFAAAGKLVELNESTFRTRLDYVPNCRRIMALCKKYRVPIVVDSDAHFSTLVGDFSHTQALLQELDFPEELVVNSSEERLHTYLAEYTRAFATPND</sequence>
<gene>
    <name evidence="2" type="ORF">PXC00_09400</name>
</gene>
<dbReference type="PANTHER" id="PTHR36928:SF1">
    <property type="entry name" value="PHOSPHATASE YCDX-RELATED"/>
    <property type="match status" value="1"/>
</dbReference>
<dbReference type="Pfam" id="PF02811">
    <property type="entry name" value="PHP"/>
    <property type="match status" value="1"/>
</dbReference>
<dbReference type="CDD" id="cd07437">
    <property type="entry name" value="PHP_HisPPase_Ycdx_like"/>
    <property type="match status" value="1"/>
</dbReference>
<dbReference type="InterPro" id="IPR003141">
    <property type="entry name" value="Pol/His_phosphatase_N"/>
</dbReference>
<evidence type="ECO:0000259" key="1">
    <source>
        <dbReference type="SMART" id="SM00481"/>
    </source>
</evidence>
<dbReference type="GO" id="GO:0042578">
    <property type="term" value="F:phosphoric ester hydrolase activity"/>
    <property type="evidence" value="ECO:0007669"/>
    <property type="project" value="TreeGrafter"/>
</dbReference>
<protein>
    <submittedName>
        <fullName evidence="2">Phosphatase</fullName>
    </submittedName>
</protein>
<evidence type="ECO:0000313" key="3">
    <source>
        <dbReference type="Proteomes" id="UP001300604"/>
    </source>
</evidence>
<keyword evidence="3" id="KW-1185">Reference proteome</keyword>
<dbReference type="InterPro" id="IPR016195">
    <property type="entry name" value="Pol/histidinol_Pase-like"/>
</dbReference>
<dbReference type="Gene3D" id="3.20.20.140">
    <property type="entry name" value="Metal-dependent hydrolases"/>
    <property type="match status" value="1"/>
</dbReference>
<organism evidence="2 3">
    <name type="scientific">Caproicibacterium argilliputei</name>
    <dbReference type="NCBI Taxonomy" id="3030016"/>
    <lineage>
        <taxon>Bacteria</taxon>
        <taxon>Bacillati</taxon>
        <taxon>Bacillota</taxon>
        <taxon>Clostridia</taxon>
        <taxon>Eubacteriales</taxon>
        <taxon>Oscillospiraceae</taxon>
        <taxon>Caproicibacterium</taxon>
    </lineage>
</organism>
<dbReference type="EMBL" id="CP135996">
    <property type="protein sequence ID" value="WOC31433.1"/>
    <property type="molecule type" value="Genomic_DNA"/>
</dbReference>
<reference evidence="2" key="2">
    <citation type="submission" date="2024-06" db="EMBL/GenBank/DDBJ databases">
        <title>Caproicibacterium argilliputei sp. nov, a novel caproic acid producing anaerobic bacterium isolated from pit mud.</title>
        <authorList>
            <person name="Xia S."/>
        </authorList>
    </citation>
    <scope>NUCLEOTIDE SEQUENCE</scope>
    <source>
        <strain evidence="2">ZCY20-5</strain>
    </source>
</reference>
<dbReference type="AlphaFoldDB" id="A0AA97D9D2"/>
<dbReference type="SMART" id="SM00481">
    <property type="entry name" value="POLIIIAc"/>
    <property type="match status" value="1"/>
</dbReference>
<dbReference type="RefSeq" id="WP_275845256.1">
    <property type="nucleotide sequence ID" value="NZ_CP135996.1"/>
</dbReference>
<dbReference type="InterPro" id="IPR004013">
    <property type="entry name" value="PHP_dom"/>
</dbReference>
<accession>A0AA97D9D2</accession>
<proteinExistence type="predicted"/>
<dbReference type="InterPro" id="IPR050243">
    <property type="entry name" value="PHP_phosphatase"/>
</dbReference>
<dbReference type="SUPFAM" id="SSF89550">
    <property type="entry name" value="PHP domain-like"/>
    <property type="match status" value="1"/>
</dbReference>
<dbReference type="GO" id="GO:0008270">
    <property type="term" value="F:zinc ion binding"/>
    <property type="evidence" value="ECO:0007669"/>
    <property type="project" value="TreeGrafter"/>
</dbReference>
<evidence type="ECO:0000313" key="2">
    <source>
        <dbReference type="EMBL" id="WOC31433.1"/>
    </source>
</evidence>
<dbReference type="Proteomes" id="UP001300604">
    <property type="component" value="Chromosome"/>
</dbReference>
<reference evidence="2" key="1">
    <citation type="submission" date="2023-09" db="EMBL/GenBank/DDBJ databases">
        <authorList>
            <person name="Zeng C."/>
        </authorList>
    </citation>
    <scope>NUCLEOTIDE SEQUENCE</scope>
    <source>
        <strain evidence="2">ZCY20-5</strain>
    </source>
</reference>
<dbReference type="KEGG" id="carl:PXC00_09400"/>
<name>A0AA97D9D2_9FIRM</name>